<dbReference type="Proteomes" id="UP001283109">
    <property type="component" value="Unassembled WGS sequence"/>
</dbReference>
<evidence type="ECO:0000313" key="3">
    <source>
        <dbReference type="EMBL" id="MDW4574537.1"/>
    </source>
</evidence>
<gene>
    <name evidence="3" type="ORF">R8Z58_17310</name>
</gene>
<accession>A0ABU4H735</accession>
<evidence type="ECO:0000313" key="4">
    <source>
        <dbReference type="Proteomes" id="UP001283109"/>
    </source>
</evidence>
<feature type="region of interest" description="Disordered" evidence="1">
    <location>
        <begin position="248"/>
        <end position="274"/>
    </location>
</feature>
<reference evidence="3 4" key="1">
    <citation type="submission" date="2023-11" db="EMBL/GenBank/DDBJ databases">
        <title>Draft genome sequence of Microbacterium arthrosphaerae JCM 30492.</title>
        <authorList>
            <person name="Zhang G."/>
            <person name="Ding Y."/>
        </authorList>
    </citation>
    <scope>NUCLEOTIDE SEQUENCE [LARGE SCALE GENOMIC DNA]</scope>
    <source>
        <strain evidence="3 4">JCM 30492</strain>
    </source>
</reference>
<evidence type="ECO:0000256" key="1">
    <source>
        <dbReference type="SAM" id="MobiDB-lite"/>
    </source>
</evidence>
<keyword evidence="4" id="KW-1185">Reference proteome</keyword>
<evidence type="ECO:0000256" key="2">
    <source>
        <dbReference type="SAM" id="Phobius"/>
    </source>
</evidence>
<dbReference type="EMBL" id="JAWQEV010000009">
    <property type="protein sequence ID" value="MDW4574537.1"/>
    <property type="molecule type" value="Genomic_DNA"/>
</dbReference>
<organism evidence="3 4">
    <name type="scientific">Microbacterium arthrosphaerae</name>
    <dbReference type="NCBI Taxonomy" id="792652"/>
    <lineage>
        <taxon>Bacteria</taxon>
        <taxon>Bacillati</taxon>
        <taxon>Actinomycetota</taxon>
        <taxon>Actinomycetes</taxon>
        <taxon>Micrococcales</taxon>
        <taxon>Microbacteriaceae</taxon>
        <taxon>Microbacterium</taxon>
    </lineage>
</organism>
<feature type="transmembrane region" description="Helical" evidence="2">
    <location>
        <begin position="15"/>
        <end position="36"/>
    </location>
</feature>
<keyword evidence="2" id="KW-1133">Transmembrane helix</keyword>
<keyword evidence="2" id="KW-0472">Membrane</keyword>
<proteinExistence type="predicted"/>
<comment type="caution">
    <text evidence="3">The sequence shown here is derived from an EMBL/GenBank/DDBJ whole genome shotgun (WGS) entry which is preliminary data.</text>
</comment>
<protein>
    <submittedName>
        <fullName evidence="3">Uncharacterized protein</fullName>
    </submittedName>
</protein>
<name>A0ABU4H735_9MICO</name>
<keyword evidence="2" id="KW-0812">Transmembrane</keyword>
<sequence length="274" mass="28915">MSANTTPSGPAQVRLLAFNGFVWIFGLVVIVIIGVVQFTDAGEAASVPEEFRYDPWLNPDPVLADDEGDGVYSGADGAMISLDGLDPAQPFLLTELDDTYVGGVTVTGPGGTTLTEGPYGGPPEFTSYLPGDGQWVLVPQADVELWVDGFSDERWRLQLTTPPVERRSGTVSGFGPAVFLLDGDATTARVSTRGEGSVYIETVTTSGVTEVFSEYDPTDRSIAWDDSELVLFVIDAWEEAGWSIEFPTAATPAPTSGATDQGATPAAQPTQAAP</sequence>
<dbReference type="RefSeq" id="WP_318355032.1">
    <property type="nucleotide sequence ID" value="NZ_JAWQEV010000009.1"/>
</dbReference>